<dbReference type="InterPro" id="IPR041736">
    <property type="entry name" value="4OHPhenylPyrv_dOase_N"/>
</dbReference>
<comment type="caution">
    <text evidence="2">Lacks conserved residue(s) required for the propagation of feature annotation.</text>
</comment>
<comment type="caution">
    <text evidence="4">The sequence shown here is derived from an EMBL/GenBank/DDBJ whole genome shotgun (WGS) entry which is preliminary data.</text>
</comment>
<dbReference type="EC" id="4.2.1.118" evidence="2"/>
<comment type="catalytic activity">
    <reaction evidence="2">
        <text>3-dehydroshikimate = 3,4-dihydroxybenzoate + H2O</text>
        <dbReference type="Rhea" id="RHEA:24848"/>
        <dbReference type="ChEBI" id="CHEBI:15377"/>
        <dbReference type="ChEBI" id="CHEBI:16630"/>
        <dbReference type="ChEBI" id="CHEBI:36241"/>
        <dbReference type="EC" id="4.2.1.118"/>
    </reaction>
</comment>
<feature type="binding site" evidence="2">
    <location>
        <position position="517"/>
    </location>
    <ligand>
        <name>Mg(2+)</name>
        <dbReference type="ChEBI" id="CHEBI:18420"/>
    </ligand>
</feature>
<feature type="domain" description="VOC" evidence="3">
    <location>
        <begin position="289"/>
        <end position="408"/>
    </location>
</feature>
<dbReference type="InterPro" id="IPR037523">
    <property type="entry name" value="VOC_core"/>
</dbReference>
<dbReference type="Pfam" id="PF14696">
    <property type="entry name" value="Glyoxalase_5"/>
    <property type="match status" value="1"/>
</dbReference>
<dbReference type="InterPro" id="IPR013022">
    <property type="entry name" value="Xyl_isomerase-like_TIM-brl"/>
</dbReference>
<feature type="domain" description="VOC" evidence="3">
    <location>
        <begin position="436"/>
        <end position="586"/>
    </location>
</feature>
<evidence type="ECO:0000256" key="1">
    <source>
        <dbReference type="ARBA" id="ARBA00022723"/>
    </source>
</evidence>
<evidence type="ECO:0000256" key="2">
    <source>
        <dbReference type="HAMAP-Rule" id="MF_02238"/>
    </source>
</evidence>
<dbReference type="UniPathway" id="UPA00088"/>
<gene>
    <name evidence="4" type="ORF">CH339_02355</name>
</gene>
<evidence type="ECO:0000259" key="3">
    <source>
        <dbReference type="PROSITE" id="PS51819"/>
    </source>
</evidence>
<dbReference type="InterPro" id="IPR050312">
    <property type="entry name" value="IolE/XylAMocC-like"/>
</dbReference>
<evidence type="ECO:0000313" key="5">
    <source>
        <dbReference type="Proteomes" id="UP000249299"/>
    </source>
</evidence>
<dbReference type="SUPFAM" id="SSF54593">
    <property type="entry name" value="Glyoxalase/Bleomycin resistance protein/Dihydroxybiphenyl dioxygenase"/>
    <property type="match status" value="1"/>
</dbReference>
<protein>
    <recommendedName>
        <fullName evidence="2">3-dehydroshikimate dehydratase</fullName>
        <shortName evidence="2">DSD</shortName>
        <ecNumber evidence="2">4.2.1.118</ecNumber>
    </recommendedName>
</protein>
<dbReference type="InterPro" id="IPR004360">
    <property type="entry name" value="Glyas_Fos-R_dOase_dom"/>
</dbReference>
<proteinExistence type="inferred from homology"/>
<dbReference type="Gene3D" id="3.10.180.10">
    <property type="entry name" value="2,3-Dihydroxybiphenyl 1,2-Dioxygenase, domain 1"/>
    <property type="match status" value="2"/>
</dbReference>
<feature type="binding site" evidence="2">
    <location>
        <position position="595"/>
    </location>
    <ligand>
        <name>Mg(2+)</name>
        <dbReference type="ChEBI" id="CHEBI:18420"/>
    </ligand>
</feature>
<dbReference type="PROSITE" id="PS51819">
    <property type="entry name" value="VOC"/>
    <property type="match status" value="2"/>
</dbReference>
<feature type="binding site" evidence="2">
    <location>
        <position position="439"/>
    </location>
    <ligand>
        <name>Mg(2+)</name>
        <dbReference type="ChEBI" id="CHEBI:18420"/>
    </ligand>
</feature>
<dbReference type="Pfam" id="PF01261">
    <property type="entry name" value="AP_endonuc_2"/>
    <property type="match status" value="1"/>
</dbReference>
<sequence>MKTSISTLSAADALEDKLAAFSAAGFDGIEISELDFAVQGRTPTEIGQMVRDQGLAIHLFQPSVEVEGLPEDLREKALNRIERRFDVMAELGTDLMLLGSATSAASLGGVDRMADDFALLGERAAARGLRVGYEARAWGRHVSDYRDAWEVIRRADRPAVGLVLDSFHVLARGLAPDGIRAIPADRIFHVQLADAPAVAMDLEYKSRRFRLLPGEGALPLLDFLSAVAATGYAGAYSLDLVENRSRATTRQLALDGHRALTALADAVRRAEPTCRFDLPDMPAKARIEGVEFIEFTAGADDAASLGEMLRQLGFTPVARHIARKVTLWQQNGINIVVNSETRGYAHSAYVMHGTSVCDIGLLVGDAEAAATRTEMLGARRFAQRRYSGELNIPAVRGVGGSVLHFLDRKTELGKVWETEFEPLPPDTSIQSTGLRRIDHLAQVMKQEELPSWILFYTSVFDVEKAPQVGVSDPSGLVRSRALQGADGAFRLTMNGVDTYRTFAGRFLSDSYGASVQHFAFLTDDIVASARKLAENHFESLSIPDSYYSDLGSDFDLAEDEIALLRELNILYDRDETGGSFLQLYSRPHGDGFFFEIVERRGTYNGYGARNAPYRTAALKRLAMPYGADHGSPRIGGREQA</sequence>
<name>A0A327JX20_9HYPH</name>
<evidence type="ECO:0000313" key="4">
    <source>
        <dbReference type="EMBL" id="RAI29512.1"/>
    </source>
</evidence>
<dbReference type="InterPro" id="IPR036237">
    <property type="entry name" value="Xyl_isomerase-like_sf"/>
</dbReference>
<organism evidence="4 5">
    <name type="scientific">Rhodobium orientis</name>
    <dbReference type="NCBI Taxonomy" id="34017"/>
    <lineage>
        <taxon>Bacteria</taxon>
        <taxon>Pseudomonadati</taxon>
        <taxon>Pseudomonadota</taxon>
        <taxon>Alphaproteobacteria</taxon>
        <taxon>Hyphomicrobiales</taxon>
        <taxon>Rhodobiaceae</taxon>
        <taxon>Rhodobium</taxon>
    </lineage>
</organism>
<dbReference type="Proteomes" id="UP000249299">
    <property type="component" value="Unassembled WGS sequence"/>
</dbReference>
<keyword evidence="5" id="KW-1185">Reference proteome</keyword>
<dbReference type="GO" id="GO:0046565">
    <property type="term" value="F:3-dehydroshikimate dehydratase activity"/>
    <property type="evidence" value="ECO:0007669"/>
    <property type="project" value="UniProtKB-UniRule"/>
</dbReference>
<dbReference type="InterPro" id="IPR029068">
    <property type="entry name" value="Glyas_Bleomycin-R_OHBP_Dase"/>
</dbReference>
<comment type="function">
    <text evidence="2">Catalyzes the conversion of 3-dehydroshikimate to protocatechuate (3,4-dihydroxybenzoate), a common intermediate of quinate and shikimate degradation pathways.</text>
</comment>
<dbReference type="InterPro" id="IPR043700">
    <property type="entry name" value="DSD"/>
</dbReference>
<dbReference type="Pfam" id="PF00903">
    <property type="entry name" value="Glyoxalase"/>
    <property type="match status" value="1"/>
</dbReference>
<dbReference type="AlphaFoldDB" id="A0A327JX20"/>
<comment type="cofactor">
    <cofactor evidence="2">
        <name>a divalent metal cation</name>
        <dbReference type="ChEBI" id="CHEBI:60240"/>
    </cofactor>
</comment>
<keyword evidence="1 2" id="KW-0479">Metal-binding</keyword>
<dbReference type="Gene3D" id="3.20.20.150">
    <property type="entry name" value="Divalent-metal-dependent TIM barrel enzymes"/>
    <property type="match status" value="1"/>
</dbReference>
<comment type="pathway">
    <text evidence="2">Aromatic compound metabolism; 3,4-dihydroxybenzoate biosynthesis.</text>
</comment>
<dbReference type="GO" id="GO:0046279">
    <property type="term" value="P:3,4-dihydroxybenzoate biosynthetic process"/>
    <property type="evidence" value="ECO:0007669"/>
    <property type="project" value="UniProtKB-UniRule"/>
</dbReference>
<comment type="similarity">
    <text evidence="2">Belongs to the bacterial two-domain DSD family.</text>
</comment>
<dbReference type="HAMAP" id="MF_02238">
    <property type="entry name" value="DSD"/>
    <property type="match status" value="1"/>
</dbReference>
<dbReference type="OrthoDB" id="9780241at2"/>
<keyword evidence="2" id="KW-0456">Lyase</keyword>
<reference evidence="4 5" key="1">
    <citation type="submission" date="2017-07" db="EMBL/GenBank/DDBJ databases">
        <title>Draft Genome Sequences of Select Purple Nonsulfur Bacteria.</title>
        <authorList>
            <person name="Lasarre B."/>
            <person name="Mckinlay J.B."/>
        </authorList>
    </citation>
    <scope>NUCLEOTIDE SEQUENCE [LARGE SCALE GENOMIC DNA]</scope>
    <source>
        <strain evidence="4 5">DSM 11290</strain>
    </source>
</reference>
<dbReference type="EMBL" id="NPEV01000003">
    <property type="protein sequence ID" value="RAI29512.1"/>
    <property type="molecule type" value="Genomic_DNA"/>
</dbReference>
<dbReference type="CDD" id="cd08342">
    <property type="entry name" value="HPPD_N_like"/>
    <property type="match status" value="1"/>
</dbReference>
<accession>A0A327JX20</accession>
<dbReference type="GO" id="GO:0046872">
    <property type="term" value="F:metal ion binding"/>
    <property type="evidence" value="ECO:0007669"/>
    <property type="project" value="UniProtKB-UniRule"/>
</dbReference>
<dbReference type="PANTHER" id="PTHR12110">
    <property type="entry name" value="HYDROXYPYRUVATE ISOMERASE"/>
    <property type="match status" value="1"/>
</dbReference>
<dbReference type="PANTHER" id="PTHR12110:SF21">
    <property type="entry name" value="XYLOSE ISOMERASE-LIKE TIM BARREL DOMAIN-CONTAINING PROTEIN"/>
    <property type="match status" value="1"/>
</dbReference>
<dbReference type="RefSeq" id="WP_111432675.1">
    <property type="nucleotide sequence ID" value="NZ_JACIGG010000012.1"/>
</dbReference>
<dbReference type="SUPFAM" id="SSF51658">
    <property type="entry name" value="Xylose isomerase-like"/>
    <property type="match status" value="1"/>
</dbReference>